<accession>A0A1I3PBY5</accession>
<protein>
    <submittedName>
        <fullName evidence="1">Uncharacterized protein</fullName>
    </submittedName>
</protein>
<organism evidence="1 2">
    <name type="scientific">Marinobacter persicus</name>
    <dbReference type="NCBI Taxonomy" id="930118"/>
    <lineage>
        <taxon>Bacteria</taxon>
        <taxon>Pseudomonadati</taxon>
        <taxon>Pseudomonadota</taxon>
        <taxon>Gammaproteobacteria</taxon>
        <taxon>Pseudomonadales</taxon>
        <taxon>Marinobacteraceae</taxon>
        <taxon>Marinobacter</taxon>
    </lineage>
</organism>
<dbReference type="Proteomes" id="UP000199445">
    <property type="component" value="Unassembled WGS sequence"/>
</dbReference>
<reference evidence="1 2" key="1">
    <citation type="submission" date="2016-10" db="EMBL/GenBank/DDBJ databases">
        <authorList>
            <person name="de Groot N.N."/>
        </authorList>
    </citation>
    <scope>NUCLEOTIDE SEQUENCE [LARGE SCALE GENOMIC DNA]</scope>
    <source>
        <strain evidence="1 2">IBRC-M 10445</strain>
    </source>
</reference>
<name>A0A1I3PBY5_9GAMM</name>
<sequence>MEPEPGKRGVMIRLHRPHPEKVCGPLMIKDVVQTLQAWGLL</sequence>
<dbReference type="AlphaFoldDB" id="A0A1I3PBY5"/>
<evidence type="ECO:0000313" key="1">
    <source>
        <dbReference type="EMBL" id="SFJ18847.1"/>
    </source>
</evidence>
<dbReference type="EMBL" id="FOSC01000001">
    <property type="protein sequence ID" value="SFJ18847.1"/>
    <property type="molecule type" value="Genomic_DNA"/>
</dbReference>
<gene>
    <name evidence="1" type="ORF">SAMN05216429_101142</name>
</gene>
<proteinExistence type="predicted"/>
<keyword evidence="2" id="KW-1185">Reference proteome</keyword>
<evidence type="ECO:0000313" key="2">
    <source>
        <dbReference type="Proteomes" id="UP000199445"/>
    </source>
</evidence>